<keyword evidence="2" id="KW-0378">Hydrolase</keyword>
<dbReference type="EMBL" id="JAFJYH010000298">
    <property type="protein sequence ID" value="KAG4413728.1"/>
    <property type="molecule type" value="Genomic_DNA"/>
</dbReference>
<dbReference type="PANTHER" id="PTHR10272:SF14">
    <property type="entry name" value="PAF ACETYLHYDROLASE FAMILY PROTEIN"/>
    <property type="match status" value="1"/>
</dbReference>
<dbReference type="EC" id="3.1.1.47" evidence="1"/>
<keyword evidence="5" id="KW-0732">Signal</keyword>
<gene>
    <name evidence="6" type="ORF">IFR04_013123</name>
</gene>
<evidence type="ECO:0000256" key="5">
    <source>
        <dbReference type="SAM" id="SignalP"/>
    </source>
</evidence>
<proteinExistence type="predicted"/>
<evidence type="ECO:0000256" key="3">
    <source>
        <dbReference type="ARBA" id="ARBA00022963"/>
    </source>
</evidence>
<dbReference type="InterPro" id="IPR029058">
    <property type="entry name" value="AB_hydrolase_fold"/>
</dbReference>
<feature type="chain" id="PRO_5034457097" description="1-alkyl-2-acetylglycerophosphocholine esterase" evidence="5">
    <location>
        <begin position="19"/>
        <end position="371"/>
    </location>
</feature>
<sequence>MQTLLTNVLLLFVTTALSYLVPNPSGKHNVTVTLGTLTDYNRDGRTLMLSVFQPTKCSSTVPIPYMPNRTADFQGPFLQQLFGVPIDLSPLFREAQLPVCPNYRRTGNCSLSDDETPILLFSPGYSIPRTYYNHIVSSIASEGFIVISIDHPGDANIITYPDGHTIINNDTVQSLDSIRAQIPHVVADVSFIIDQLSNATAMAEILPHRGPRAFPTDRVAMLGHSLGGLAAVIAAGQDCRIRGAINWDATFLELPTDPTQPVLLMSHGHADDTWPEAWPFLKGPKLWVDVANTTHLSFSDGATLFEASGQDPTALGELLGTIPPTRMVKILVAYSTAWMNSVFAGKIGGPLLDGQEPERFPEASIVLKDNF</sequence>
<dbReference type="OrthoDB" id="2363873at2759"/>
<keyword evidence="7" id="KW-1185">Reference proteome</keyword>
<dbReference type="PANTHER" id="PTHR10272">
    <property type="entry name" value="PLATELET-ACTIVATING FACTOR ACETYLHYDROLASE"/>
    <property type="match status" value="1"/>
</dbReference>
<dbReference type="SUPFAM" id="SSF53474">
    <property type="entry name" value="alpha/beta-Hydrolases"/>
    <property type="match status" value="1"/>
</dbReference>
<evidence type="ECO:0000256" key="1">
    <source>
        <dbReference type="ARBA" id="ARBA00013201"/>
    </source>
</evidence>
<organism evidence="6 7">
    <name type="scientific">Cadophora malorum</name>
    <dbReference type="NCBI Taxonomy" id="108018"/>
    <lineage>
        <taxon>Eukaryota</taxon>
        <taxon>Fungi</taxon>
        <taxon>Dikarya</taxon>
        <taxon>Ascomycota</taxon>
        <taxon>Pezizomycotina</taxon>
        <taxon>Leotiomycetes</taxon>
        <taxon>Helotiales</taxon>
        <taxon>Ploettnerulaceae</taxon>
        <taxon>Cadophora</taxon>
    </lineage>
</organism>
<keyword evidence="4" id="KW-0443">Lipid metabolism</keyword>
<dbReference type="GO" id="GO:0003847">
    <property type="term" value="F:1-alkyl-2-acetylglycerophosphocholine esterase activity"/>
    <property type="evidence" value="ECO:0007669"/>
    <property type="project" value="UniProtKB-EC"/>
</dbReference>
<dbReference type="AlphaFoldDB" id="A0A8H7W650"/>
<name>A0A8H7W650_9HELO</name>
<dbReference type="Proteomes" id="UP000664132">
    <property type="component" value="Unassembled WGS sequence"/>
</dbReference>
<dbReference type="Pfam" id="PF03403">
    <property type="entry name" value="PAF-AH_p_II"/>
    <property type="match status" value="1"/>
</dbReference>
<comment type="caution">
    <text evidence="6">The sequence shown here is derived from an EMBL/GenBank/DDBJ whole genome shotgun (WGS) entry which is preliminary data.</text>
</comment>
<reference evidence="6" key="1">
    <citation type="submission" date="2021-02" db="EMBL/GenBank/DDBJ databases">
        <title>Genome sequence Cadophora malorum strain M34.</title>
        <authorList>
            <person name="Stefanovic E."/>
            <person name="Vu D."/>
            <person name="Scully C."/>
            <person name="Dijksterhuis J."/>
            <person name="Roader J."/>
            <person name="Houbraken J."/>
        </authorList>
    </citation>
    <scope>NUCLEOTIDE SEQUENCE</scope>
    <source>
        <strain evidence="6">M34</strain>
    </source>
</reference>
<keyword evidence="3" id="KW-0442">Lipid degradation</keyword>
<evidence type="ECO:0000313" key="6">
    <source>
        <dbReference type="EMBL" id="KAG4413728.1"/>
    </source>
</evidence>
<feature type="signal peptide" evidence="5">
    <location>
        <begin position="1"/>
        <end position="18"/>
    </location>
</feature>
<dbReference type="GO" id="GO:0016042">
    <property type="term" value="P:lipid catabolic process"/>
    <property type="evidence" value="ECO:0007669"/>
    <property type="project" value="UniProtKB-KW"/>
</dbReference>
<evidence type="ECO:0000256" key="2">
    <source>
        <dbReference type="ARBA" id="ARBA00022801"/>
    </source>
</evidence>
<dbReference type="Gene3D" id="3.40.50.1820">
    <property type="entry name" value="alpha/beta hydrolase"/>
    <property type="match status" value="1"/>
</dbReference>
<evidence type="ECO:0000313" key="7">
    <source>
        <dbReference type="Proteomes" id="UP000664132"/>
    </source>
</evidence>
<accession>A0A8H7W650</accession>
<protein>
    <recommendedName>
        <fullName evidence="1">1-alkyl-2-acetylglycerophosphocholine esterase</fullName>
        <ecNumber evidence="1">3.1.1.47</ecNumber>
    </recommendedName>
</protein>
<evidence type="ECO:0000256" key="4">
    <source>
        <dbReference type="ARBA" id="ARBA00023098"/>
    </source>
</evidence>